<dbReference type="GO" id="GO:0008113">
    <property type="term" value="F:peptide-methionine (S)-S-oxide reductase activity"/>
    <property type="evidence" value="ECO:0007669"/>
    <property type="project" value="UniProtKB-UniRule"/>
</dbReference>
<dbReference type="Pfam" id="PF01625">
    <property type="entry name" value="PMSR"/>
    <property type="match status" value="1"/>
</dbReference>
<dbReference type="PANTHER" id="PTHR43774:SF1">
    <property type="entry name" value="PEPTIDE METHIONINE SULFOXIDE REDUCTASE MSRA 2"/>
    <property type="match status" value="1"/>
</dbReference>
<organism evidence="6 7">
    <name type="scientific">Sphingobacterium athyrii</name>
    <dbReference type="NCBI Taxonomy" id="2152717"/>
    <lineage>
        <taxon>Bacteria</taxon>
        <taxon>Pseudomonadati</taxon>
        <taxon>Bacteroidota</taxon>
        <taxon>Sphingobacteriia</taxon>
        <taxon>Sphingobacteriales</taxon>
        <taxon>Sphingobacteriaceae</taxon>
        <taxon>Sphingobacterium</taxon>
    </lineage>
</organism>
<evidence type="ECO:0000256" key="4">
    <source>
        <dbReference type="HAMAP-Rule" id="MF_01401"/>
    </source>
</evidence>
<comment type="catalytic activity">
    <reaction evidence="2 4">
        <text>L-methionyl-[protein] + [thioredoxin]-disulfide + H2O = L-methionyl-(S)-S-oxide-[protein] + [thioredoxin]-dithiol</text>
        <dbReference type="Rhea" id="RHEA:14217"/>
        <dbReference type="Rhea" id="RHEA-COMP:10698"/>
        <dbReference type="Rhea" id="RHEA-COMP:10700"/>
        <dbReference type="Rhea" id="RHEA-COMP:12313"/>
        <dbReference type="Rhea" id="RHEA-COMP:12315"/>
        <dbReference type="ChEBI" id="CHEBI:15377"/>
        <dbReference type="ChEBI" id="CHEBI:16044"/>
        <dbReference type="ChEBI" id="CHEBI:29950"/>
        <dbReference type="ChEBI" id="CHEBI:44120"/>
        <dbReference type="ChEBI" id="CHEBI:50058"/>
        <dbReference type="EC" id="1.8.4.11"/>
    </reaction>
</comment>
<evidence type="ECO:0000313" key="7">
    <source>
        <dbReference type="Proteomes" id="UP000250831"/>
    </source>
</evidence>
<evidence type="ECO:0000259" key="5">
    <source>
        <dbReference type="Pfam" id="PF01625"/>
    </source>
</evidence>
<dbReference type="AlphaFoldDB" id="A0A363NPQ0"/>
<dbReference type="SUPFAM" id="SSF55068">
    <property type="entry name" value="Peptide methionine sulfoxide reductase"/>
    <property type="match status" value="1"/>
</dbReference>
<comment type="similarity">
    <text evidence="4">Belongs to the MsrA Met sulfoxide reductase family.</text>
</comment>
<dbReference type="GO" id="GO:0033744">
    <property type="term" value="F:L-methionine:thioredoxin-disulfide S-oxidoreductase activity"/>
    <property type="evidence" value="ECO:0007669"/>
    <property type="project" value="RHEA"/>
</dbReference>
<evidence type="ECO:0000256" key="3">
    <source>
        <dbReference type="ARBA" id="ARBA00048782"/>
    </source>
</evidence>
<name>A0A363NPQ0_9SPHI</name>
<keyword evidence="1 4" id="KW-0560">Oxidoreductase</keyword>
<feature type="domain" description="Peptide methionine sulphoxide reductase MsrA" evidence="5">
    <location>
        <begin position="2"/>
        <end position="154"/>
    </location>
</feature>
<dbReference type="EMBL" id="QCXX01000006">
    <property type="protein sequence ID" value="PUV22743.1"/>
    <property type="molecule type" value="Genomic_DNA"/>
</dbReference>
<evidence type="ECO:0000256" key="1">
    <source>
        <dbReference type="ARBA" id="ARBA00023002"/>
    </source>
</evidence>
<gene>
    <name evidence="4 6" type="primary">msrA</name>
    <name evidence="6" type="ORF">DCO56_21345</name>
</gene>
<accession>A0A363NPQ0</accession>
<evidence type="ECO:0000256" key="2">
    <source>
        <dbReference type="ARBA" id="ARBA00047806"/>
    </source>
</evidence>
<dbReference type="OrthoDB" id="4174719at2"/>
<dbReference type="Gene3D" id="3.30.1060.10">
    <property type="entry name" value="Peptide methionine sulphoxide reductase MsrA"/>
    <property type="match status" value="1"/>
</dbReference>
<dbReference type="RefSeq" id="WP_108635771.1">
    <property type="nucleotide sequence ID" value="NZ_QCXX01000006.1"/>
</dbReference>
<comment type="catalytic activity">
    <reaction evidence="3 4">
        <text>[thioredoxin]-disulfide + L-methionine + H2O = L-methionine (S)-S-oxide + [thioredoxin]-dithiol</text>
        <dbReference type="Rhea" id="RHEA:19993"/>
        <dbReference type="Rhea" id="RHEA-COMP:10698"/>
        <dbReference type="Rhea" id="RHEA-COMP:10700"/>
        <dbReference type="ChEBI" id="CHEBI:15377"/>
        <dbReference type="ChEBI" id="CHEBI:29950"/>
        <dbReference type="ChEBI" id="CHEBI:50058"/>
        <dbReference type="ChEBI" id="CHEBI:57844"/>
        <dbReference type="ChEBI" id="CHEBI:58772"/>
        <dbReference type="EC" id="1.8.4.11"/>
    </reaction>
</comment>
<proteinExistence type="inferred from homology"/>
<protein>
    <recommendedName>
        <fullName evidence="4">Peptide methionine sulfoxide reductase MsrA</fullName>
        <shortName evidence="4">Protein-methionine-S-oxide reductase</shortName>
        <ecNumber evidence="4">1.8.4.11</ecNumber>
    </recommendedName>
    <alternativeName>
        <fullName evidence="4">Peptide-methionine (S)-S-oxide reductase</fullName>
        <shortName evidence="4">Peptide Met(O) reductase</shortName>
    </alternativeName>
</protein>
<comment type="function">
    <text evidence="4">Has an important function as a repair enzyme for proteins that have been inactivated by oxidation. Catalyzes the reversible oxidation-reduction of methionine sulfoxide in proteins to methionine.</text>
</comment>
<sequence length="171" mass="19722">MKATFGGGCFWCTEVIFQNTEGVTSVLPGYMGGHVDHPTYEQVCTGTTDHVEVVELEYDDELVNYEDLLKIFFKTHNPTTLNRQGNDVGTQYRSVVFYHNEEQEILAKNFIDELENEDIYEDPIVTAVEPASIFWLAEDYHHNYFNDHPENPFCSVVIAPKLQKFLKEFKA</sequence>
<feature type="active site" evidence="4">
    <location>
        <position position="9"/>
    </location>
</feature>
<dbReference type="HAMAP" id="MF_01401">
    <property type="entry name" value="MsrA"/>
    <property type="match status" value="1"/>
</dbReference>
<reference evidence="6 7" key="1">
    <citation type="submission" date="2018-04" db="EMBL/GenBank/DDBJ databases">
        <title>Sphingobacterium sp. M46 Genome.</title>
        <authorList>
            <person name="Cheng J."/>
            <person name="Li Y."/>
        </authorList>
    </citation>
    <scope>NUCLEOTIDE SEQUENCE [LARGE SCALE GENOMIC DNA]</scope>
    <source>
        <strain evidence="6 7">M46</strain>
    </source>
</reference>
<dbReference type="PANTHER" id="PTHR43774">
    <property type="entry name" value="PEPTIDE METHIONINE SULFOXIDE REDUCTASE"/>
    <property type="match status" value="1"/>
</dbReference>
<dbReference type="NCBIfam" id="TIGR00401">
    <property type="entry name" value="msrA"/>
    <property type="match status" value="1"/>
</dbReference>
<dbReference type="Proteomes" id="UP000250831">
    <property type="component" value="Unassembled WGS sequence"/>
</dbReference>
<evidence type="ECO:0000313" key="6">
    <source>
        <dbReference type="EMBL" id="PUV22743.1"/>
    </source>
</evidence>
<dbReference type="InterPro" id="IPR002569">
    <property type="entry name" value="Met_Sox_Rdtase_MsrA_dom"/>
</dbReference>
<dbReference type="EC" id="1.8.4.11" evidence="4"/>
<dbReference type="InterPro" id="IPR036509">
    <property type="entry name" value="Met_Sox_Rdtase_MsrA_sf"/>
</dbReference>
<comment type="caution">
    <text evidence="6">The sequence shown here is derived from an EMBL/GenBank/DDBJ whole genome shotgun (WGS) entry which is preliminary data.</text>
</comment>
<keyword evidence="7" id="KW-1185">Reference proteome</keyword>